<reference evidence="6" key="1">
    <citation type="submission" date="2023-06" db="EMBL/GenBank/DDBJ databases">
        <title>Survivors Of The Sea: Transcriptome response of Skeletonema marinoi to long-term dormancy.</title>
        <authorList>
            <person name="Pinder M.I.M."/>
            <person name="Kourtchenko O."/>
            <person name="Robertson E.K."/>
            <person name="Larsson T."/>
            <person name="Maumus F."/>
            <person name="Osuna-Cruz C.M."/>
            <person name="Vancaester E."/>
            <person name="Stenow R."/>
            <person name="Vandepoele K."/>
            <person name="Ploug H."/>
            <person name="Bruchert V."/>
            <person name="Godhe A."/>
            <person name="Topel M."/>
        </authorList>
    </citation>
    <scope>NUCLEOTIDE SEQUENCE</scope>
    <source>
        <strain evidence="6">R05AC</strain>
    </source>
</reference>
<evidence type="ECO:0000313" key="6">
    <source>
        <dbReference type="EMBL" id="KAK1741413.1"/>
    </source>
</evidence>
<dbReference type="InterPro" id="IPR002645">
    <property type="entry name" value="STAS_dom"/>
</dbReference>
<keyword evidence="1" id="KW-0106">Calcium</keyword>
<feature type="transmembrane region" description="Helical" evidence="2">
    <location>
        <begin position="490"/>
        <end position="509"/>
    </location>
</feature>
<dbReference type="InterPro" id="IPR018490">
    <property type="entry name" value="cNMP-bd_dom_sf"/>
</dbReference>
<dbReference type="InterPro" id="IPR036513">
    <property type="entry name" value="STAS_dom_sf"/>
</dbReference>
<organism evidence="6 7">
    <name type="scientific">Skeletonema marinoi</name>
    <dbReference type="NCBI Taxonomy" id="267567"/>
    <lineage>
        <taxon>Eukaryota</taxon>
        <taxon>Sar</taxon>
        <taxon>Stramenopiles</taxon>
        <taxon>Ochrophyta</taxon>
        <taxon>Bacillariophyta</taxon>
        <taxon>Coscinodiscophyceae</taxon>
        <taxon>Thalassiosirophycidae</taxon>
        <taxon>Thalassiosirales</taxon>
        <taxon>Skeletonemataceae</taxon>
        <taxon>Skeletonema</taxon>
        <taxon>Skeletonema marinoi-dohrnii complex</taxon>
    </lineage>
</organism>
<accession>A0AAD8Y864</accession>
<dbReference type="Gene3D" id="2.60.120.10">
    <property type="entry name" value="Jelly Rolls"/>
    <property type="match status" value="1"/>
</dbReference>
<dbReference type="SUPFAM" id="SSF52091">
    <property type="entry name" value="SpoIIaa-like"/>
    <property type="match status" value="1"/>
</dbReference>
<keyword evidence="2" id="KW-0472">Membrane</keyword>
<dbReference type="EMBL" id="JATAAI010000013">
    <property type="protein sequence ID" value="KAK1741413.1"/>
    <property type="molecule type" value="Genomic_DNA"/>
</dbReference>
<dbReference type="Proteomes" id="UP001224775">
    <property type="component" value="Unassembled WGS sequence"/>
</dbReference>
<feature type="transmembrane region" description="Helical" evidence="2">
    <location>
        <begin position="225"/>
        <end position="247"/>
    </location>
</feature>
<evidence type="ECO:0000259" key="5">
    <source>
        <dbReference type="PROSITE" id="PS50801"/>
    </source>
</evidence>
<dbReference type="PROSITE" id="PS50222">
    <property type="entry name" value="EF_HAND_2"/>
    <property type="match status" value="2"/>
</dbReference>
<keyword evidence="7" id="KW-1185">Reference proteome</keyword>
<dbReference type="SUPFAM" id="SSF47473">
    <property type="entry name" value="EF-hand"/>
    <property type="match status" value="1"/>
</dbReference>
<name>A0AAD8Y864_9STRA</name>
<feature type="transmembrane region" description="Helical" evidence="2">
    <location>
        <begin position="114"/>
        <end position="131"/>
    </location>
</feature>
<gene>
    <name evidence="6" type="ORF">QTG54_007891</name>
</gene>
<dbReference type="CDD" id="cd07042">
    <property type="entry name" value="STAS_SulP_like_sulfate_transporter"/>
    <property type="match status" value="1"/>
</dbReference>
<dbReference type="PROSITE" id="PS50801">
    <property type="entry name" value="STAS"/>
    <property type="match status" value="1"/>
</dbReference>
<feature type="transmembrane region" description="Helical" evidence="2">
    <location>
        <begin position="545"/>
        <end position="563"/>
    </location>
</feature>
<feature type="domain" description="STAS" evidence="5">
    <location>
        <begin position="634"/>
        <end position="740"/>
    </location>
</feature>
<evidence type="ECO:0000256" key="2">
    <source>
        <dbReference type="SAM" id="Phobius"/>
    </source>
</evidence>
<evidence type="ECO:0000313" key="7">
    <source>
        <dbReference type="Proteomes" id="UP001224775"/>
    </source>
</evidence>
<dbReference type="Pfam" id="PF01740">
    <property type="entry name" value="STAS"/>
    <property type="match status" value="1"/>
</dbReference>
<dbReference type="InterPro" id="IPR052706">
    <property type="entry name" value="Membrane-Transporter-like"/>
</dbReference>
<dbReference type="InterPro" id="IPR011992">
    <property type="entry name" value="EF-hand-dom_pair"/>
</dbReference>
<feature type="transmembrane region" description="Helical" evidence="2">
    <location>
        <begin position="307"/>
        <end position="324"/>
    </location>
</feature>
<dbReference type="Gene3D" id="1.10.238.10">
    <property type="entry name" value="EF-hand"/>
    <property type="match status" value="2"/>
</dbReference>
<dbReference type="PROSITE" id="PS50042">
    <property type="entry name" value="CNMP_BINDING_3"/>
    <property type="match status" value="1"/>
</dbReference>
<evidence type="ECO:0000259" key="4">
    <source>
        <dbReference type="PROSITE" id="PS50222"/>
    </source>
</evidence>
<feature type="domain" description="Cyclic nucleotide-binding" evidence="3">
    <location>
        <begin position="807"/>
        <end position="897"/>
    </location>
</feature>
<dbReference type="PANTHER" id="PTHR43310:SF2">
    <property type="entry name" value="SLC26A_SULP TRANSPORTER DOMAIN-CONTAINING PROTEIN"/>
    <property type="match status" value="1"/>
</dbReference>
<feature type="transmembrane region" description="Helical" evidence="2">
    <location>
        <begin position="259"/>
        <end position="287"/>
    </location>
</feature>
<feature type="transmembrane region" description="Helical" evidence="2">
    <location>
        <begin position="575"/>
        <end position="596"/>
    </location>
</feature>
<comment type="caution">
    <text evidence="6">The sequence shown here is derived from an EMBL/GenBank/DDBJ whole genome shotgun (WGS) entry which is preliminary data.</text>
</comment>
<feature type="domain" description="EF-hand" evidence="4">
    <location>
        <begin position="999"/>
        <end position="1022"/>
    </location>
</feature>
<feature type="transmembrane region" description="Helical" evidence="2">
    <location>
        <begin position="71"/>
        <end position="94"/>
    </location>
</feature>
<feature type="transmembrane region" description="Helical" evidence="2">
    <location>
        <begin position="143"/>
        <end position="162"/>
    </location>
</feature>
<dbReference type="InterPro" id="IPR002048">
    <property type="entry name" value="EF_hand_dom"/>
</dbReference>
<evidence type="ECO:0000259" key="3">
    <source>
        <dbReference type="PROSITE" id="PS50042"/>
    </source>
</evidence>
<dbReference type="GO" id="GO:0005509">
    <property type="term" value="F:calcium ion binding"/>
    <property type="evidence" value="ECO:0007669"/>
    <property type="project" value="InterPro"/>
</dbReference>
<dbReference type="InterPro" id="IPR000595">
    <property type="entry name" value="cNMP-bd_dom"/>
</dbReference>
<feature type="domain" description="EF-hand" evidence="4">
    <location>
        <begin position="1064"/>
        <end position="1099"/>
    </location>
</feature>
<keyword evidence="2" id="KW-1133">Transmembrane helix</keyword>
<dbReference type="InterPro" id="IPR018247">
    <property type="entry name" value="EF_Hand_1_Ca_BS"/>
</dbReference>
<sequence>MAVSIVQHDIEEGAPIIDDDPFDNHTKKILPDISENGSNSSNINGVDAFHENGESHDDHHGHAANPSYKSLIASSVVCFIIYFVFCIVFSSVVWDPLNSSLDPNINPPFGVAQGVGINLMGIAVGSVFFAWKSGCNAIIAGPDLLPVVFFAEAGTSVVTYLAASSAQALRSACADGAVADDAHHRFLGGGGGGYAADASADPCDLFHRHLAGDELYLDEASISKVVPTTLVAMMIGNLVTALVFYGLGKAKNTASVIGCIPASVVAGFLTCIGYKVIKLAVLITTGYSFKQKYIKNLGLDYWHQNDPWLPLTLAMVYGLALYAFKHMHIISTDKLILAFIFGPLILFFIMVAATGTSMEYLRETDWFLTQARDGAGCTQNCAFVFVNFWQTLQTVYGAFGSNLVAWGAVPRCMPIFIMGAVMTSLDNMLKLTSSEKALGIDLNYNHEMKLGGKATMISSFLAGSPAYGQTKFNVINLSIAGTSESSLPTLLLGGICLLVFLSGAAGNIINIMPRFLLGGLCVFAGVGFLYENLWEGRKKMNRASFAIVWIIFLVNFIWEFFVLQNLPKDIQPMVPGLLVVFVLGIVLSTFEFMFAFMHKAKDPSIRCGDVCCSSAVRSDKHDSQLAVMAGWFQVFKVDSFVFFGTANTLYQQLKAHLAKQKVTLPKAERTKYLIFDLSEVTGIDSSARDVFYKVHRLLKSEGINLVWAITNPKVGEAFEDQGLYVGAIHFDSLDLALRHVEDELLRKAHHLSEKWLVNQTVRDIFQRQVLVNVFNISVRAEEKSFASSRLRPWSKIITLSSGEELCGDDDDNLYLLYSGEVQVQERDGSHFDCFTGSFFNLDHVLVSVGALAGLPATIGAVATKDSTVLVVSRKNFLLMQKQDSALGQKLLLTLLAQKEANRPGRTRTRVPYMDSSDGSDEPVPIHGVARRLLAGDDYKISLTDAQVERFSDVFDLIVAPGETEIPMDDFSSFVSMEARLLGSALSHEEFMELIDKSGIDEDGDGSLSKEEFLTFLRGLFLADIPSKEVESLRQAYDEAVAVDPDALMDEVRVEALFKELGFDMKSSNIGDIIGAIDADNDGDVDYDEFLTGIGMMKKQTILSKQLDTAFSNYMNQSKAAKRELKRRSTVESDSQTVPNRRSLLTLNKKAFHSMGKPRNIMEQANLEDEEGVELTASDLMAFLNIKRDEAEEMVFLADQDEVEVDRIDAVQELTGINLNCHRSIDRVEFQQLLRTWS</sequence>
<dbReference type="SMART" id="SM00054">
    <property type="entry name" value="EFh"/>
    <property type="match status" value="2"/>
</dbReference>
<dbReference type="PANTHER" id="PTHR43310">
    <property type="entry name" value="SULFATE TRANSPORTER YBAR-RELATED"/>
    <property type="match status" value="1"/>
</dbReference>
<proteinExistence type="predicted"/>
<feature type="transmembrane region" description="Helical" evidence="2">
    <location>
        <begin position="336"/>
        <end position="358"/>
    </location>
</feature>
<dbReference type="AlphaFoldDB" id="A0AAD8Y864"/>
<dbReference type="Gene3D" id="3.30.750.24">
    <property type="entry name" value="STAS domain"/>
    <property type="match status" value="1"/>
</dbReference>
<keyword evidence="2" id="KW-0812">Transmembrane</keyword>
<evidence type="ECO:0000256" key="1">
    <source>
        <dbReference type="ARBA" id="ARBA00022837"/>
    </source>
</evidence>
<dbReference type="InterPro" id="IPR014710">
    <property type="entry name" value="RmlC-like_jellyroll"/>
</dbReference>
<dbReference type="PROSITE" id="PS00018">
    <property type="entry name" value="EF_HAND_1"/>
    <property type="match status" value="2"/>
</dbReference>
<dbReference type="SUPFAM" id="SSF51206">
    <property type="entry name" value="cAMP-binding domain-like"/>
    <property type="match status" value="1"/>
</dbReference>
<protein>
    <submittedName>
        <fullName evidence="6">Sulfate transporter</fullName>
    </submittedName>
</protein>
<dbReference type="CDD" id="cd00051">
    <property type="entry name" value="EFh"/>
    <property type="match status" value="1"/>
</dbReference>
<feature type="transmembrane region" description="Helical" evidence="2">
    <location>
        <begin position="515"/>
        <end position="533"/>
    </location>
</feature>